<organism evidence="1 2">
    <name type="scientific">Pelagicoccus mobilis</name>
    <dbReference type="NCBI Taxonomy" id="415221"/>
    <lineage>
        <taxon>Bacteria</taxon>
        <taxon>Pseudomonadati</taxon>
        <taxon>Verrucomicrobiota</taxon>
        <taxon>Opitutia</taxon>
        <taxon>Puniceicoccales</taxon>
        <taxon>Pelagicoccaceae</taxon>
        <taxon>Pelagicoccus</taxon>
    </lineage>
</organism>
<evidence type="ECO:0000313" key="1">
    <source>
        <dbReference type="EMBL" id="MBK1875699.1"/>
    </source>
</evidence>
<name>A0A934RV45_9BACT</name>
<protein>
    <submittedName>
        <fullName evidence="1">Uncharacterized protein</fullName>
    </submittedName>
</protein>
<evidence type="ECO:0000313" key="2">
    <source>
        <dbReference type="Proteomes" id="UP000617628"/>
    </source>
</evidence>
<reference evidence="1" key="1">
    <citation type="submission" date="2021-01" db="EMBL/GenBank/DDBJ databases">
        <title>Modified the classification status of verrucomicrobia.</title>
        <authorList>
            <person name="Feng X."/>
        </authorList>
    </citation>
    <scope>NUCLEOTIDE SEQUENCE</scope>
    <source>
        <strain evidence="1">KCTC 13126</strain>
    </source>
</reference>
<comment type="caution">
    <text evidence="1">The sequence shown here is derived from an EMBL/GenBank/DDBJ whole genome shotgun (WGS) entry which is preliminary data.</text>
</comment>
<proteinExistence type="predicted"/>
<dbReference type="AlphaFoldDB" id="A0A934RV45"/>
<dbReference type="RefSeq" id="WP_200353918.1">
    <property type="nucleotide sequence ID" value="NZ_JAENIL010000003.1"/>
</dbReference>
<dbReference type="EMBL" id="JAENIL010000003">
    <property type="protein sequence ID" value="MBK1875699.1"/>
    <property type="molecule type" value="Genomic_DNA"/>
</dbReference>
<keyword evidence="2" id="KW-1185">Reference proteome</keyword>
<sequence length="85" mass="9454">MSFETARSVTPESFNQEFQFTKRPSVRYKVKTKAKAKQTVNISNDTLSRAALRRLQNPYAPKQSYSENGTISAGTATGQFLSAFA</sequence>
<accession>A0A934RV45</accession>
<dbReference type="Proteomes" id="UP000617628">
    <property type="component" value="Unassembled WGS sequence"/>
</dbReference>
<gene>
    <name evidence="1" type="ORF">JIN87_02405</name>
</gene>